<dbReference type="EMBL" id="JBHSAY010000020">
    <property type="protein sequence ID" value="MFC4135273.1"/>
    <property type="molecule type" value="Genomic_DNA"/>
</dbReference>
<accession>A0ABV8LY59</accession>
<evidence type="ECO:0000259" key="4">
    <source>
        <dbReference type="PROSITE" id="PS51077"/>
    </source>
</evidence>
<keyword evidence="2" id="KW-0238">DNA-binding</keyword>
<dbReference type="InterPro" id="IPR050707">
    <property type="entry name" value="HTH_MetabolicPath_Reg"/>
</dbReference>
<reference evidence="7" key="1">
    <citation type="journal article" date="2019" name="Int. J. Syst. Evol. Microbiol.">
        <title>The Global Catalogue of Microorganisms (GCM) 10K type strain sequencing project: providing services to taxonomists for standard genome sequencing and annotation.</title>
        <authorList>
            <consortium name="The Broad Institute Genomics Platform"/>
            <consortium name="The Broad Institute Genome Sequencing Center for Infectious Disease"/>
            <person name="Wu L."/>
            <person name="Ma J."/>
        </authorList>
    </citation>
    <scope>NUCLEOTIDE SEQUENCE [LARGE SCALE GENOMIC DNA]</scope>
    <source>
        <strain evidence="7">CGMCC 4.7289</strain>
    </source>
</reference>
<feature type="domain" description="IclR-ED" evidence="5">
    <location>
        <begin position="67"/>
        <end position="243"/>
    </location>
</feature>
<evidence type="ECO:0000259" key="5">
    <source>
        <dbReference type="PROSITE" id="PS51078"/>
    </source>
</evidence>
<dbReference type="InterPro" id="IPR014757">
    <property type="entry name" value="Tscrpt_reg_IclR_C"/>
</dbReference>
<dbReference type="Gene3D" id="1.10.10.10">
    <property type="entry name" value="Winged helix-like DNA-binding domain superfamily/Winged helix DNA-binding domain"/>
    <property type="match status" value="1"/>
</dbReference>
<comment type="caution">
    <text evidence="6">The sequence shown here is derived from an EMBL/GenBank/DDBJ whole genome shotgun (WGS) entry which is preliminary data.</text>
</comment>
<dbReference type="PROSITE" id="PS51077">
    <property type="entry name" value="HTH_ICLR"/>
    <property type="match status" value="1"/>
</dbReference>
<protein>
    <submittedName>
        <fullName evidence="6">IclR family transcriptional regulator</fullName>
    </submittedName>
</protein>
<gene>
    <name evidence="6" type="ORF">ACFOZ4_32075</name>
</gene>
<dbReference type="InterPro" id="IPR036388">
    <property type="entry name" value="WH-like_DNA-bd_sf"/>
</dbReference>
<dbReference type="InterPro" id="IPR036390">
    <property type="entry name" value="WH_DNA-bd_sf"/>
</dbReference>
<feature type="domain" description="HTH iclR-type" evidence="4">
    <location>
        <begin position="6"/>
        <end position="66"/>
    </location>
</feature>
<dbReference type="PANTHER" id="PTHR30136">
    <property type="entry name" value="HELIX-TURN-HELIX TRANSCRIPTIONAL REGULATOR, ICLR FAMILY"/>
    <property type="match status" value="1"/>
</dbReference>
<evidence type="ECO:0000313" key="6">
    <source>
        <dbReference type="EMBL" id="MFC4135273.1"/>
    </source>
</evidence>
<dbReference type="SMART" id="SM00346">
    <property type="entry name" value="HTH_ICLR"/>
    <property type="match status" value="1"/>
</dbReference>
<evidence type="ECO:0000313" key="7">
    <source>
        <dbReference type="Proteomes" id="UP001595816"/>
    </source>
</evidence>
<dbReference type="InterPro" id="IPR005471">
    <property type="entry name" value="Tscrpt_reg_IclR_N"/>
</dbReference>
<evidence type="ECO:0000256" key="1">
    <source>
        <dbReference type="ARBA" id="ARBA00023015"/>
    </source>
</evidence>
<dbReference type="SUPFAM" id="SSF46785">
    <property type="entry name" value="Winged helix' DNA-binding domain"/>
    <property type="match status" value="1"/>
</dbReference>
<dbReference type="PROSITE" id="PS51078">
    <property type="entry name" value="ICLR_ED"/>
    <property type="match status" value="1"/>
</dbReference>
<evidence type="ECO:0000256" key="3">
    <source>
        <dbReference type="ARBA" id="ARBA00023163"/>
    </source>
</evidence>
<name>A0ABV8LY59_9ACTN</name>
<dbReference type="InterPro" id="IPR029016">
    <property type="entry name" value="GAF-like_dom_sf"/>
</dbReference>
<dbReference type="SUPFAM" id="SSF55781">
    <property type="entry name" value="GAF domain-like"/>
    <property type="match status" value="1"/>
</dbReference>
<dbReference type="Pfam" id="PF01614">
    <property type="entry name" value="IclR_C"/>
    <property type="match status" value="1"/>
</dbReference>
<dbReference type="Pfam" id="PF09339">
    <property type="entry name" value="HTH_IclR"/>
    <property type="match status" value="1"/>
</dbReference>
<proteinExistence type="predicted"/>
<organism evidence="6 7">
    <name type="scientific">Hamadaea flava</name>
    <dbReference type="NCBI Taxonomy" id="1742688"/>
    <lineage>
        <taxon>Bacteria</taxon>
        <taxon>Bacillati</taxon>
        <taxon>Actinomycetota</taxon>
        <taxon>Actinomycetes</taxon>
        <taxon>Micromonosporales</taxon>
        <taxon>Micromonosporaceae</taxon>
        <taxon>Hamadaea</taxon>
    </lineage>
</organism>
<evidence type="ECO:0000256" key="2">
    <source>
        <dbReference type="ARBA" id="ARBA00023125"/>
    </source>
</evidence>
<keyword evidence="7" id="KW-1185">Reference proteome</keyword>
<dbReference type="PANTHER" id="PTHR30136:SF24">
    <property type="entry name" value="HTH-TYPE TRANSCRIPTIONAL REPRESSOR ALLR"/>
    <property type="match status" value="1"/>
</dbReference>
<sequence length="247" mass="26522">MPRSASSAVDKALDLVEAVARADRPQRLADLAQAAGLHRATAYRVLLDLVRRGWVMRVGEHYLPGPSAIGLSAAAADHSLTALCRPVLADLATRTEMMVNLQVLAADRSRVIDVVRPTRLDMISDLLGEHLPVHRFAGPLALVAALDGPARDPYLAVAQEQGHDRADLIADLERVRADGFAVERGRNDKLIASISRAVVAANGRPLCAVTVVGPDAEFTPSRLRQLRLDLTAATARVSEVFGEVADR</sequence>
<dbReference type="Proteomes" id="UP001595816">
    <property type="component" value="Unassembled WGS sequence"/>
</dbReference>
<dbReference type="RefSeq" id="WP_253763147.1">
    <property type="nucleotide sequence ID" value="NZ_JAMZDZ010000001.1"/>
</dbReference>
<keyword evidence="1" id="KW-0805">Transcription regulation</keyword>
<dbReference type="Gene3D" id="3.30.450.40">
    <property type="match status" value="1"/>
</dbReference>
<keyword evidence="3" id="KW-0804">Transcription</keyword>